<dbReference type="Gene3D" id="3.30.200.20">
    <property type="entry name" value="Phosphorylase Kinase, domain 1"/>
    <property type="match status" value="1"/>
</dbReference>
<dbReference type="Gene3D" id="3.30.1490.310">
    <property type="match status" value="1"/>
</dbReference>
<evidence type="ECO:0000256" key="19">
    <source>
        <dbReference type="ARBA" id="ARBA00047899"/>
    </source>
</evidence>
<gene>
    <name evidence="25" type="ORF">HPP92_022947</name>
</gene>
<evidence type="ECO:0000256" key="5">
    <source>
        <dbReference type="ARBA" id="ARBA00022527"/>
    </source>
</evidence>
<dbReference type="AlphaFoldDB" id="A0A835PPH1"/>
<proteinExistence type="inferred from homology"/>
<dbReference type="PROSITE" id="PS50011">
    <property type="entry name" value="PROTEIN_KINASE_DOM"/>
    <property type="match status" value="1"/>
</dbReference>
<dbReference type="PROSITE" id="PS00108">
    <property type="entry name" value="PROTEIN_KINASE_ST"/>
    <property type="match status" value="1"/>
</dbReference>
<dbReference type="PANTHER" id="PTHR48056:SF18">
    <property type="entry name" value="NON-SPECIFIC SERINE_THREONINE PROTEIN KINASE"/>
    <property type="match status" value="1"/>
</dbReference>
<keyword evidence="8" id="KW-0808">Transferase</keyword>
<feature type="region of interest" description="Disordered" evidence="22">
    <location>
        <begin position="959"/>
        <end position="987"/>
    </location>
</feature>
<keyword evidence="15" id="KW-1133">Transmembrane helix</keyword>
<dbReference type="GO" id="GO:0033612">
    <property type="term" value="F:receptor serine/threonine kinase binding"/>
    <property type="evidence" value="ECO:0007669"/>
    <property type="project" value="TreeGrafter"/>
</dbReference>
<dbReference type="PANTHER" id="PTHR48056">
    <property type="entry name" value="LRR RECEPTOR-LIKE SERINE/THREONINE-PROTEIN KINASE-RELATED"/>
    <property type="match status" value="1"/>
</dbReference>
<dbReference type="Pfam" id="PF13855">
    <property type="entry name" value="LRR_8"/>
    <property type="match status" value="2"/>
</dbReference>
<dbReference type="Proteomes" id="UP000636800">
    <property type="component" value="Chromosome 12"/>
</dbReference>
<reference evidence="25 26" key="1">
    <citation type="journal article" date="2020" name="Nat. Food">
        <title>A phased Vanilla planifolia genome enables genetic improvement of flavour and production.</title>
        <authorList>
            <person name="Hasing T."/>
            <person name="Tang H."/>
            <person name="Brym M."/>
            <person name="Khazi F."/>
            <person name="Huang T."/>
            <person name="Chambers A.H."/>
        </authorList>
    </citation>
    <scope>NUCLEOTIDE SEQUENCE [LARGE SCALE GENOMIC DNA]</scope>
    <source>
        <tissue evidence="25">Leaf</tissue>
    </source>
</reference>
<dbReference type="GO" id="GO:0004674">
    <property type="term" value="F:protein serine/threonine kinase activity"/>
    <property type="evidence" value="ECO:0007669"/>
    <property type="project" value="UniProtKB-KW"/>
</dbReference>
<dbReference type="InterPro" id="IPR001611">
    <property type="entry name" value="Leu-rich_rpt"/>
</dbReference>
<evidence type="ECO:0000256" key="15">
    <source>
        <dbReference type="ARBA" id="ARBA00022989"/>
    </source>
</evidence>
<feature type="signal peptide" evidence="23">
    <location>
        <begin position="1"/>
        <end position="23"/>
    </location>
</feature>
<accession>A0A835PPH1</accession>
<dbReference type="Gene3D" id="1.10.510.10">
    <property type="entry name" value="Transferase(Phosphotransferase) domain 1"/>
    <property type="match status" value="1"/>
</dbReference>
<keyword evidence="4" id="KW-1003">Cell membrane</keyword>
<evidence type="ECO:0000256" key="11">
    <source>
        <dbReference type="ARBA" id="ARBA00022737"/>
    </source>
</evidence>
<evidence type="ECO:0000256" key="16">
    <source>
        <dbReference type="ARBA" id="ARBA00023136"/>
    </source>
</evidence>
<dbReference type="GO" id="GO:0009729">
    <property type="term" value="P:detection of brassinosteroid stimulus"/>
    <property type="evidence" value="ECO:0007669"/>
    <property type="project" value="UniProtKB-ARBA"/>
</dbReference>
<evidence type="ECO:0000313" key="25">
    <source>
        <dbReference type="EMBL" id="KAG0457790.1"/>
    </source>
</evidence>
<dbReference type="FunFam" id="3.30.200.20:FF:000150">
    <property type="entry name" value="serine/threonine-protein kinase BRI1-like 2"/>
    <property type="match status" value="1"/>
</dbReference>
<feature type="binding site" evidence="21">
    <location>
        <position position="709"/>
    </location>
    <ligand>
        <name>ATP</name>
        <dbReference type="ChEBI" id="CHEBI:30616"/>
    </ligand>
</feature>
<dbReference type="InterPro" id="IPR045381">
    <property type="entry name" value="BRI1_island_dom"/>
</dbReference>
<keyword evidence="17" id="KW-0675">Receptor</keyword>
<dbReference type="FunFam" id="3.80.10.10:FF:000041">
    <property type="entry name" value="LRR receptor-like serine/threonine-protein kinase ERECTA"/>
    <property type="match status" value="1"/>
</dbReference>
<comment type="similarity">
    <text evidence="2">Belongs to the protein kinase superfamily. Ser/Thr protein kinase family.</text>
</comment>
<dbReference type="InterPro" id="IPR001245">
    <property type="entry name" value="Ser-Thr/Tyr_kinase_cat_dom"/>
</dbReference>
<dbReference type="GO" id="GO:0009742">
    <property type="term" value="P:brassinosteroid mediated signaling pathway"/>
    <property type="evidence" value="ECO:0007669"/>
    <property type="project" value="UniProtKB-KW"/>
</dbReference>
<evidence type="ECO:0000256" key="17">
    <source>
        <dbReference type="ARBA" id="ARBA00023170"/>
    </source>
</evidence>
<dbReference type="FunFam" id="3.30.1490.310:FF:000001">
    <property type="entry name" value="Serine/threonine-protein kinase BRI1-like 1"/>
    <property type="match status" value="1"/>
</dbReference>
<dbReference type="OrthoDB" id="10614173at2759"/>
<evidence type="ECO:0000256" key="18">
    <source>
        <dbReference type="ARBA" id="ARBA00023180"/>
    </source>
</evidence>
<dbReference type="EC" id="2.7.11.1" evidence="3"/>
<feature type="domain" description="Protein kinase" evidence="24">
    <location>
        <begin position="680"/>
        <end position="955"/>
    </location>
</feature>
<dbReference type="InterPro" id="IPR032675">
    <property type="entry name" value="LRR_dom_sf"/>
</dbReference>
<evidence type="ECO:0000256" key="4">
    <source>
        <dbReference type="ARBA" id="ARBA00022475"/>
    </source>
</evidence>
<dbReference type="InterPro" id="IPR013210">
    <property type="entry name" value="LRR_N_plant-typ"/>
</dbReference>
<dbReference type="PROSITE" id="PS51450">
    <property type="entry name" value="LRR"/>
    <property type="match status" value="1"/>
</dbReference>
<evidence type="ECO:0000256" key="2">
    <source>
        <dbReference type="ARBA" id="ARBA00008684"/>
    </source>
</evidence>
<evidence type="ECO:0000256" key="14">
    <source>
        <dbReference type="ARBA" id="ARBA00022840"/>
    </source>
</evidence>
<evidence type="ECO:0000256" key="20">
    <source>
        <dbReference type="ARBA" id="ARBA00048679"/>
    </source>
</evidence>
<keyword evidence="10 23" id="KW-0732">Signal</keyword>
<keyword evidence="11" id="KW-0677">Repeat</keyword>
<dbReference type="GO" id="GO:0009791">
    <property type="term" value="P:post-embryonic development"/>
    <property type="evidence" value="ECO:0007669"/>
    <property type="project" value="UniProtKB-ARBA"/>
</dbReference>
<keyword evidence="18" id="KW-0325">Glycoprotein</keyword>
<comment type="catalytic activity">
    <reaction evidence="19">
        <text>L-threonyl-[protein] + ATP = O-phospho-L-threonyl-[protein] + ADP + H(+)</text>
        <dbReference type="Rhea" id="RHEA:46608"/>
        <dbReference type="Rhea" id="RHEA-COMP:11060"/>
        <dbReference type="Rhea" id="RHEA-COMP:11605"/>
        <dbReference type="ChEBI" id="CHEBI:15378"/>
        <dbReference type="ChEBI" id="CHEBI:30013"/>
        <dbReference type="ChEBI" id="CHEBI:30616"/>
        <dbReference type="ChEBI" id="CHEBI:61977"/>
        <dbReference type="ChEBI" id="CHEBI:456216"/>
        <dbReference type="EC" id="2.7.11.1"/>
    </reaction>
</comment>
<keyword evidence="13" id="KW-0418">Kinase</keyword>
<comment type="catalytic activity">
    <reaction evidence="20">
        <text>L-seryl-[protein] + ATP = O-phospho-L-seryl-[protein] + ADP + H(+)</text>
        <dbReference type="Rhea" id="RHEA:17989"/>
        <dbReference type="Rhea" id="RHEA-COMP:9863"/>
        <dbReference type="Rhea" id="RHEA-COMP:11604"/>
        <dbReference type="ChEBI" id="CHEBI:15378"/>
        <dbReference type="ChEBI" id="CHEBI:29999"/>
        <dbReference type="ChEBI" id="CHEBI:30616"/>
        <dbReference type="ChEBI" id="CHEBI:83421"/>
        <dbReference type="ChEBI" id="CHEBI:456216"/>
        <dbReference type="EC" id="2.7.11.1"/>
    </reaction>
</comment>
<evidence type="ECO:0000256" key="10">
    <source>
        <dbReference type="ARBA" id="ARBA00022729"/>
    </source>
</evidence>
<evidence type="ECO:0000256" key="21">
    <source>
        <dbReference type="PROSITE-ProRule" id="PRU10141"/>
    </source>
</evidence>
<evidence type="ECO:0000256" key="12">
    <source>
        <dbReference type="ARBA" id="ARBA00022741"/>
    </source>
</evidence>
<keyword evidence="7" id="KW-1070">Brassinosteroid signaling pathway</keyword>
<dbReference type="InterPro" id="IPR003591">
    <property type="entry name" value="Leu-rich_rpt_typical-subtyp"/>
</dbReference>
<evidence type="ECO:0000256" key="13">
    <source>
        <dbReference type="ARBA" id="ARBA00022777"/>
    </source>
</evidence>
<dbReference type="GO" id="GO:0005524">
    <property type="term" value="F:ATP binding"/>
    <property type="evidence" value="ECO:0007669"/>
    <property type="project" value="UniProtKB-UniRule"/>
</dbReference>
<feature type="compositionally biased region" description="Basic and acidic residues" evidence="22">
    <location>
        <begin position="977"/>
        <end position="987"/>
    </location>
</feature>
<evidence type="ECO:0000313" key="26">
    <source>
        <dbReference type="Proteomes" id="UP000636800"/>
    </source>
</evidence>
<protein>
    <recommendedName>
        <fullName evidence="3">non-specific serine/threonine protein kinase</fullName>
        <ecNumber evidence="3">2.7.11.1</ecNumber>
    </recommendedName>
</protein>
<keyword evidence="26" id="KW-1185">Reference proteome</keyword>
<feature type="compositionally biased region" description="Polar residues" evidence="22">
    <location>
        <begin position="959"/>
        <end position="970"/>
    </location>
</feature>
<evidence type="ECO:0000256" key="7">
    <source>
        <dbReference type="ARBA" id="ARBA00022626"/>
    </source>
</evidence>
<dbReference type="InterPro" id="IPR050647">
    <property type="entry name" value="Plant_LRR-RLKs"/>
</dbReference>
<evidence type="ECO:0000256" key="3">
    <source>
        <dbReference type="ARBA" id="ARBA00012513"/>
    </source>
</evidence>
<dbReference type="Pfam" id="PF20141">
    <property type="entry name" value="Island"/>
    <property type="match status" value="1"/>
</dbReference>
<keyword evidence="14 21" id="KW-0067">ATP-binding</keyword>
<dbReference type="EMBL" id="JADCNL010000012">
    <property type="protein sequence ID" value="KAG0457790.1"/>
    <property type="molecule type" value="Genomic_DNA"/>
</dbReference>
<dbReference type="PROSITE" id="PS00107">
    <property type="entry name" value="PROTEIN_KINASE_ATP"/>
    <property type="match status" value="1"/>
</dbReference>
<sequence>MEFLHFAAFFLVVHLGSVHLVRGSPTSDAQLLLSFKSSLSNPQALANWKADADPCSFTGVSCRGSGVSAVSFQEVAVGAHFIAVVSYLLPLRSLERLCLRAAEVNGSLSAVRSAGLPCGAQLVELDFSGNGLAGSFADATFLSVFCPSLKSLNLSGNYIGLGASGVANPVNTGFLLESLDLSFNRMSDMEDLRWFLSNLGSLNRLDLSGNNFSGEIPAISNCSLLQQLDLSANGFYGNIADGVLGGCRSLRFLNLSNNHFSGALPAELSSFPSLATLSVSNNNFSGSFPIDILSSLGELKILEFFNNNLSGFLPGAVSKLTALELLDLSSNSISGLIPAELCQCPAFGLKELYLQNNVFTGHIPPSLSNCSKLISLDLSFNFLTEESSSSDLFRSPRPHNVAEPPRREIPMEIQHIQTLENLIMDNNGLTGSIPDGLRNCTNLNWISLSSNFLSGSIPSWIGNLSNLAILKLGNNSFSGSIPPELGECRSLIWLDLNSNRLNGNIPPTISKQSGNIAVGLVTGKRYVYLKNDGSSQCRGSGNLLEFAGIRQEDLNRLPSHRTCNFKRVYMGSTQYTFNNNGSMIFLDLSYNELEGPIPRELGKMYYLMILNLGHNRLDGLIPPELGSLHYVAVLDLSHNALQGPIPLTNTKEALSISLATFDKPLRKLTFQDLLDSTNGFHNDALVGSGGFGDVYRAQLKDGGVVAIKKLKHVSGQGDREFNAEMETIGKIKHRNLVPLLGYCKVREERLLVYDFMKYGSLEDVLHNRKKMGIKLDWAVRRRIAVGAARGLAFLHHSCIPHIIHRDMKSSNVLLDENLEARVSDFGMARLMSAMDTHLSVSTLAGTPGYVPPEYYQSFRCTTKGDVYSYGVVLLELLTGRKSTDSSDFGDNNLVGWVKQHSKLKISDVFDQELLSHDPTLELELLEHLKIACACLDDRPLRRPTMVKVMAMFKEIQAGSTLDDSTASTPPASVEADLCLREGKEDKD</sequence>
<keyword evidence="6" id="KW-0433">Leucine-rich repeat</keyword>
<name>A0A835PPH1_VANPL</name>
<dbReference type="Gene3D" id="3.80.10.10">
    <property type="entry name" value="Ribonuclease Inhibitor"/>
    <property type="match status" value="2"/>
</dbReference>
<dbReference type="InterPro" id="IPR000719">
    <property type="entry name" value="Prot_kinase_dom"/>
</dbReference>
<dbReference type="Pfam" id="PF07714">
    <property type="entry name" value="PK_Tyr_Ser-Thr"/>
    <property type="match status" value="1"/>
</dbReference>
<keyword evidence="16" id="KW-0472">Membrane</keyword>
<dbReference type="SUPFAM" id="SSF52047">
    <property type="entry name" value="RNI-like"/>
    <property type="match status" value="2"/>
</dbReference>
<evidence type="ECO:0000256" key="8">
    <source>
        <dbReference type="ARBA" id="ARBA00022679"/>
    </source>
</evidence>
<dbReference type="FunFam" id="1.10.510.10:FF:000291">
    <property type="entry name" value="Brassinosteroid LRR receptor kinase"/>
    <property type="match status" value="1"/>
</dbReference>
<comment type="caution">
    <text evidence="25">The sequence shown here is derived from an EMBL/GenBank/DDBJ whole genome shotgun (WGS) entry which is preliminary data.</text>
</comment>
<comment type="subcellular location">
    <subcellularLocation>
        <location evidence="1">Cell membrane</location>
        <topology evidence="1">Single-pass type I membrane protein</topology>
    </subcellularLocation>
</comment>
<dbReference type="SMART" id="SM00369">
    <property type="entry name" value="LRR_TYP"/>
    <property type="match status" value="5"/>
</dbReference>
<organism evidence="25 26">
    <name type="scientific">Vanilla planifolia</name>
    <name type="common">Vanilla</name>
    <dbReference type="NCBI Taxonomy" id="51239"/>
    <lineage>
        <taxon>Eukaryota</taxon>
        <taxon>Viridiplantae</taxon>
        <taxon>Streptophyta</taxon>
        <taxon>Embryophyta</taxon>
        <taxon>Tracheophyta</taxon>
        <taxon>Spermatophyta</taxon>
        <taxon>Magnoliopsida</taxon>
        <taxon>Liliopsida</taxon>
        <taxon>Asparagales</taxon>
        <taxon>Orchidaceae</taxon>
        <taxon>Vanilloideae</taxon>
        <taxon>Vanilleae</taxon>
        <taxon>Vanilla</taxon>
    </lineage>
</organism>
<evidence type="ECO:0000256" key="22">
    <source>
        <dbReference type="SAM" id="MobiDB-lite"/>
    </source>
</evidence>
<dbReference type="GO" id="GO:0009416">
    <property type="term" value="P:response to light stimulus"/>
    <property type="evidence" value="ECO:0007669"/>
    <property type="project" value="UniProtKB-ARBA"/>
</dbReference>
<feature type="chain" id="PRO_5032644828" description="non-specific serine/threonine protein kinase" evidence="23">
    <location>
        <begin position="24"/>
        <end position="987"/>
    </location>
</feature>
<dbReference type="InterPro" id="IPR017441">
    <property type="entry name" value="Protein_kinase_ATP_BS"/>
</dbReference>
<dbReference type="InterPro" id="IPR008271">
    <property type="entry name" value="Ser/Thr_kinase_AS"/>
</dbReference>
<dbReference type="SUPFAM" id="SSF56112">
    <property type="entry name" value="Protein kinase-like (PK-like)"/>
    <property type="match status" value="1"/>
</dbReference>
<dbReference type="Pfam" id="PF08263">
    <property type="entry name" value="LRRNT_2"/>
    <property type="match status" value="1"/>
</dbReference>
<dbReference type="GO" id="GO:0005886">
    <property type="term" value="C:plasma membrane"/>
    <property type="evidence" value="ECO:0007669"/>
    <property type="project" value="UniProtKB-SubCell"/>
</dbReference>
<dbReference type="InterPro" id="IPR011009">
    <property type="entry name" value="Kinase-like_dom_sf"/>
</dbReference>
<evidence type="ECO:0000256" key="23">
    <source>
        <dbReference type="SAM" id="SignalP"/>
    </source>
</evidence>
<evidence type="ECO:0000259" key="24">
    <source>
        <dbReference type="PROSITE" id="PS50011"/>
    </source>
</evidence>
<dbReference type="SMART" id="SM00220">
    <property type="entry name" value="S_TKc"/>
    <property type="match status" value="1"/>
</dbReference>
<dbReference type="Pfam" id="PF00560">
    <property type="entry name" value="LRR_1"/>
    <property type="match status" value="6"/>
</dbReference>
<evidence type="ECO:0000256" key="6">
    <source>
        <dbReference type="ARBA" id="ARBA00022614"/>
    </source>
</evidence>
<keyword evidence="5" id="KW-0723">Serine/threonine-protein kinase</keyword>
<evidence type="ECO:0000256" key="1">
    <source>
        <dbReference type="ARBA" id="ARBA00004251"/>
    </source>
</evidence>
<dbReference type="FunFam" id="3.80.10.10:FF:000095">
    <property type="entry name" value="LRR receptor-like serine/threonine-protein kinase GSO1"/>
    <property type="match status" value="1"/>
</dbReference>
<dbReference type="PRINTS" id="PR00019">
    <property type="entry name" value="LEURICHRPT"/>
</dbReference>
<evidence type="ECO:0000256" key="9">
    <source>
        <dbReference type="ARBA" id="ARBA00022692"/>
    </source>
</evidence>
<keyword evidence="9" id="KW-0812">Transmembrane</keyword>
<dbReference type="CDD" id="cd14066">
    <property type="entry name" value="STKc_IRAK"/>
    <property type="match status" value="1"/>
</dbReference>
<keyword evidence="12 21" id="KW-0547">Nucleotide-binding</keyword>